<feature type="active site" description="Charge relay system" evidence="8">
    <location>
        <position position="86"/>
    </location>
</feature>
<dbReference type="PROSITE" id="PS00571">
    <property type="entry name" value="AMIDASES"/>
    <property type="match status" value="1"/>
</dbReference>
<dbReference type="GO" id="GO:0016740">
    <property type="term" value="F:transferase activity"/>
    <property type="evidence" value="ECO:0007669"/>
    <property type="project" value="UniProtKB-KW"/>
</dbReference>
<dbReference type="RefSeq" id="WP_114516430.1">
    <property type="nucleotide sequence ID" value="NZ_JBDMGD010000005.1"/>
</dbReference>
<dbReference type="InterPro" id="IPR036928">
    <property type="entry name" value="AS_sf"/>
</dbReference>
<gene>
    <name evidence="8" type="primary">gatA</name>
    <name evidence="11" type="ORF">C1872_07995</name>
</gene>
<dbReference type="PANTHER" id="PTHR11895">
    <property type="entry name" value="TRANSAMIDASE"/>
    <property type="match status" value="1"/>
</dbReference>
<feature type="active site" description="Charge relay system" evidence="8">
    <location>
        <position position="161"/>
    </location>
</feature>
<dbReference type="GO" id="GO:0050567">
    <property type="term" value="F:glutaminyl-tRNA synthase (glutamine-hydrolyzing) activity"/>
    <property type="evidence" value="ECO:0007669"/>
    <property type="project" value="UniProtKB-UniRule"/>
</dbReference>
<evidence type="ECO:0000259" key="10">
    <source>
        <dbReference type="Pfam" id="PF01425"/>
    </source>
</evidence>
<dbReference type="GO" id="GO:0005524">
    <property type="term" value="F:ATP binding"/>
    <property type="evidence" value="ECO:0007669"/>
    <property type="project" value="UniProtKB-KW"/>
</dbReference>
<evidence type="ECO:0000256" key="7">
    <source>
        <dbReference type="ARBA" id="ARBA00047407"/>
    </source>
</evidence>
<dbReference type="AlphaFoldDB" id="A0A369MR06"/>
<feature type="active site" description="Acyl-ester intermediate" evidence="8">
    <location>
        <position position="185"/>
    </location>
</feature>
<keyword evidence="2 8" id="KW-0436">Ligase</keyword>
<name>A0A369MR06_EGGLN</name>
<dbReference type="SUPFAM" id="SSF75304">
    <property type="entry name" value="Amidase signature (AS) enzymes"/>
    <property type="match status" value="1"/>
</dbReference>
<evidence type="ECO:0000256" key="8">
    <source>
        <dbReference type="HAMAP-Rule" id="MF_00120"/>
    </source>
</evidence>
<dbReference type="GO" id="GO:0030956">
    <property type="term" value="C:glutamyl-tRNA(Gln) amidotransferase complex"/>
    <property type="evidence" value="ECO:0007669"/>
    <property type="project" value="InterPro"/>
</dbReference>
<keyword evidence="5 8" id="KW-0648">Protein biosynthesis</keyword>
<accession>A0A369MR06</accession>
<comment type="function">
    <text evidence="6 8">Allows the formation of correctly charged Gln-tRNA(Gln) through the transamidation of misacylated Glu-tRNA(Gln) in organisms which lack glutaminyl-tRNA synthetase. The reaction takes place in the presence of glutamine and ATP through an activated gamma-phospho-Glu-tRNA(Gln).</text>
</comment>
<evidence type="ECO:0000256" key="1">
    <source>
        <dbReference type="ARBA" id="ARBA00008069"/>
    </source>
</evidence>
<evidence type="ECO:0000256" key="6">
    <source>
        <dbReference type="ARBA" id="ARBA00025295"/>
    </source>
</evidence>
<dbReference type="EC" id="6.3.5.7" evidence="8"/>
<comment type="caution">
    <text evidence="11">The sequence shown here is derived from an EMBL/GenBank/DDBJ whole genome shotgun (WGS) entry which is preliminary data.</text>
</comment>
<proteinExistence type="inferred from homology"/>
<dbReference type="NCBIfam" id="TIGR00132">
    <property type="entry name" value="gatA"/>
    <property type="match status" value="1"/>
</dbReference>
<evidence type="ECO:0000313" key="12">
    <source>
        <dbReference type="Proteomes" id="UP000253752"/>
    </source>
</evidence>
<sequence length="586" mass="60438">MAATAPVFAAMGVREIRAGLASKDFSAREIAESSLARVRALDGATHAFLETTEQLALRQAAALDAAVAAGTLDACGPLAGVPVAFKDNMNLEGTHTTCSSAMLANYVSPFTATCVQRTIEAGGIPLGKLNMDEFAFGSSTETSAFGSTRNPWDLSRVPGGSSGGSAAAVGAGLAAITLGSDTGGSIRQPGSFCGAVAVKPTYGVVSRYGVVAFGSSLDQVGPFTRSVEDAAFALNAIAGRDVLDCTSQDLDVDFTANLAEGVKGMRIGVVPAFMEAQGLTDEVKAKVEEAVEHLRALGADIVEVELPNAQAAMSAYYVLGPCEAFSNLARFDSVRYGYCDPGHKDLGGQYEASRAKGFGPEARRRIMLGSYLLSAGVYDTYYYPAQQVRTLITQDYARAYEQVDCIVAPVSPRTAFTFGEVSDPTDMYLSDMFTISINIAGNGGMSLPVGLGAQTQLPVGVQLISPQFKDQNMLRVAAALETVYGPAPVAPSFAGEAPAIEVAPADIPDAADAVPGVDLPGLLAQGGSVANDDPESRGVVGGAHQASSAAKRGLSERLSVADGAPGRVEQSGNAEAAPFQVEKAGE</sequence>
<evidence type="ECO:0000256" key="9">
    <source>
        <dbReference type="SAM" id="MobiDB-lite"/>
    </source>
</evidence>
<dbReference type="Pfam" id="PF01425">
    <property type="entry name" value="Amidase"/>
    <property type="match status" value="1"/>
</dbReference>
<dbReference type="InterPro" id="IPR004412">
    <property type="entry name" value="GatA"/>
</dbReference>
<dbReference type="InterPro" id="IPR020556">
    <property type="entry name" value="Amidase_CS"/>
</dbReference>
<evidence type="ECO:0000256" key="4">
    <source>
        <dbReference type="ARBA" id="ARBA00022840"/>
    </source>
</evidence>
<keyword evidence="3 8" id="KW-0547">Nucleotide-binding</keyword>
<dbReference type="Gene3D" id="3.90.1300.10">
    <property type="entry name" value="Amidase signature (AS) domain"/>
    <property type="match status" value="1"/>
</dbReference>
<keyword evidence="11" id="KW-0808">Transferase</keyword>
<comment type="catalytic activity">
    <reaction evidence="7 8">
        <text>L-glutamyl-tRNA(Gln) + L-glutamine + ATP + H2O = L-glutaminyl-tRNA(Gln) + L-glutamate + ADP + phosphate + H(+)</text>
        <dbReference type="Rhea" id="RHEA:17521"/>
        <dbReference type="Rhea" id="RHEA-COMP:9681"/>
        <dbReference type="Rhea" id="RHEA-COMP:9684"/>
        <dbReference type="ChEBI" id="CHEBI:15377"/>
        <dbReference type="ChEBI" id="CHEBI:15378"/>
        <dbReference type="ChEBI" id="CHEBI:29985"/>
        <dbReference type="ChEBI" id="CHEBI:30616"/>
        <dbReference type="ChEBI" id="CHEBI:43474"/>
        <dbReference type="ChEBI" id="CHEBI:58359"/>
        <dbReference type="ChEBI" id="CHEBI:78520"/>
        <dbReference type="ChEBI" id="CHEBI:78521"/>
        <dbReference type="ChEBI" id="CHEBI:456216"/>
        <dbReference type="EC" id="6.3.5.7"/>
    </reaction>
</comment>
<feature type="region of interest" description="Disordered" evidence="9">
    <location>
        <begin position="525"/>
        <end position="586"/>
    </location>
</feature>
<comment type="similarity">
    <text evidence="1 8">Belongs to the amidase family. GatA subfamily.</text>
</comment>
<dbReference type="GO" id="GO:0006412">
    <property type="term" value="P:translation"/>
    <property type="evidence" value="ECO:0007669"/>
    <property type="project" value="UniProtKB-UniRule"/>
</dbReference>
<organism evidence="11 12">
    <name type="scientific">Eggerthella lenta</name>
    <name type="common">Eubacterium lentum</name>
    <dbReference type="NCBI Taxonomy" id="84112"/>
    <lineage>
        <taxon>Bacteria</taxon>
        <taxon>Bacillati</taxon>
        <taxon>Actinomycetota</taxon>
        <taxon>Coriobacteriia</taxon>
        <taxon>Eggerthellales</taxon>
        <taxon>Eggerthellaceae</taxon>
        <taxon>Eggerthella</taxon>
    </lineage>
</organism>
<comment type="subunit">
    <text evidence="8">Heterotrimer of A, B and C subunits.</text>
</comment>
<evidence type="ECO:0000313" key="11">
    <source>
        <dbReference type="EMBL" id="RDB79619.1"/>
    </source>
</evidence>
<keyword evidence="4 8" id="KW-0067">ATP-binding</keyword>
<dbReference type="PANTHER" id="PTHR11895:SF151">
    <property type="entry name" value="GLUTAMYL-TRNA(GLN) AMIDOTRANSFERASE SUBUNIT A"/>
    <property type="match status" value="1"/>
</dbReference>
<evidence type="ECO:0000256" key="5">
    <source>
        <dbReference type="ARBA" id="ARBA00022917"/>
    </source>
</evidence>
<reference evidence="11 12" key="1">
    <citation type="journal article" date="2018" name="Elife">
        <title>Discovery and characterization of a prevalent human gut bacterial enzyme sufficient for the inactivation of a family of plant toxins.</title>
        <authorList>
            <person name="Koppel N."/>
            <person name="Bisanz J.E."/>
            <person name="Pandelia M.E."/>
            <person name="Turnbaugh P.J."/>
            <person name="Balskus E.P."/>
        </authorList>
    </citation>
    <scope>NUCLEOTIDE SEQUENCE [LARGE SCALE GENOMIC DNA]</scope>
    <source>
        <strain evidence="11 12">MR1 #12</strain>
    </source>
</reference>
<dbReference type="EMBL" id="PPTX01000010">
    <property type="protein sequence ID" value="RDB79619.1"/>
    <property type="molecule type" value="Genomic_DNA"/>
</dbReference>
<evidence type="ECO:0000256" key="2">
    <source>
        <dbReference type="ARBA" id="ARBA00022598"/>
    </source>
</evidence>
<protein>
    <recommendedName>
        <fullName evidence="8">Glutamyl-tRNA(Gln) amidotransferase subunit A</fullName>
        <shortName evidence="8">Glu-ADT subunit A</shortName>
        <ecNumber evidence="8">6.3.5.7</ecNumber>
    </recommendedName>
</protein>
<dbReference type="InterPro" id="IPR023631">
    <property type="entry name" value="Amidase_dom"/>
</dbReference>
<feature type="domain" description="Amidase" evidence="10">
    <location>
        <begin position="29"/>
        <end position="474"/>
    </location>
</feature>
<dbReference type="HAMAP" id="MF_00120">
    <property type="entry name" value="GatA"/>
    <property type="match status" value="1"/>
</dbReference>
<dbReference type="Proteomes" id="UP000253752">
    <property type="component" value="Unassembled WGS sequence"/>
</dbReference>
<evidence type="ECO:0000256" key="3">
    <source>
        <dbReference type="ARBA" id="ARBA00022741"/>
    </source>
</evidence>
<dbReference type="InterPro" id="IPR000120">
    <property type="entry name" value="Amidase"/>
</dbReference>